<sequence length="42" mass="4882">MRSGLLKANAEKLAFPISIHADPEDHRNRDQEEAVRHPFRND</sequence>
<organism evidence="2 3">
    <name type="scientific">Martelella mangrovi</name>
    <dbReference type="NCBI Taxonomy" id="1397477"/>
    <lineage>
        <taxon>Bacteria</taxon>
        <taxon>Pseudomonadati</taxon>
        <taxon>Pseudomonadota</taxon>
        <taxon>Alphaproteobacteria</taxon>
        <taxon>Hyphomicrobiales</taxon>
        <taxon>Aurantimonadaceae</taxon>
        <taxon>Martelella</taxon>
    </lineage>
</organism>
<comment type="caution">
    <text evidence="2">The sequence shown here is derived from an EMBL/GenBank/DDBJ whole genome shotgun (WGS) entry which is preliminary data.</text>
</comment>
<name>A0ABV2IGK8_9HYPH</name>
<protein>
    <submittedName>
        <fullName evidence="2">Uncharacterized protein</fullName>
    </submittedName>
</protein>
<keyword evidence="3" id="KW-1185">Reference proteome</keyword>
<evidence type="ECO:0000313" key="2">
    <source>
        <dbReference type="EMBL" id="MET3602046.1"/>
    </source>
</evidence>
<dbReference type="EMBL" id="JBEPLY010000020">
    <property type="protein sequence ID" value="MET3602046.1"/>
    <property type="molecule type" value="Genomic_DNA"/>
</dbReference>
<feature type="region of interest" description="Disordered" evidence="1">
    <location>
        <begin position="17"/>
        <end position="42"/>
    </location>
</feature>
<gene>
    <name evidence="2" type="ORF">ABID12_004013</name>
</gene>
<reference evidence="2 3" key="1">
    <citation type="submission" date="2024-06" db="EMBL/GenBank/DDBJ databases">
        <title>Genomic Encyclopedia of Type Strains, Phase IV (KMG-IV): sequencing the most valuable type-strain genomes for metagenomic binning, comparative biology and taxonomic classification.</title>
        <authorList>
            <person name="Goeker M."/>
        </authorList>
    </citation>
    <scope>NUCLEOTIDE SEQUENCE [LARGE SCALE GENOMIC DNA]</scope>
    <source>
        <strain evidence="2 3">DSM 28102</strain>
    </source>
</reference>
<accession>A0ABV2IGK8</accession>
<feature type="compositionally biased region" description="Basic and acidic residues" evidence="1">
    <location>
        <begin position="21"/>
        <end position="42"/>
    </location>
</feature>
<evidence type="ECO:0000256" key="1">
    <source>
        <dbReference type="SAM" id="MobiDB-lite"/>
    </source>
</evidence>
<evidence type="ECO:0000313" key="3">
    <source>
        <dbReference type="Proteomes" id="UP001549164"/>
    </source>
</evidence>
<proteinExistence type="predicted"/>
<dbReference type="Proteomes" id="UP001549164">
    <property type="component" value="Unassembled WGS sequence"/>
</dbReference>